<feature type="repeat" description="ANK" evidence="3">
    <location>
        <begin position="33"/>
        <end position="65"/>
    </location>
</feature>
<dbReference type="AlphaFoldDB" id="A0AB34J3K1"/>
<evidence type="ECO:0000256" key="2">
    <source>
        <dbReference type="ARBA" id="ARBA00023043"/>
    </source>
</evidence>
<protein>
    <submittedName>
        <fullName evidence="5">Uncharacterized protein</fullName>
    </submittedName>
</protein>
<dbReference type="InterPro" id="IPR036770">
    <property type="entry name" value="Ankyrin_rpt-contain_sf"/>
</dbReference>
<feature type="repeat" description="ANK" evidence="3">
    <location>
        <begin position="135"/>
        <end position="167"/>
    </location>
</feature>
<feature type="repeat" description="ANK" evidence="3">
    <location>
        <begin position="237"/>
        <end position="269"/>
    </location>
</feature>
<dbReference type="EMBL" id="JBGBPQ010000014">
    <property type="protein sequence ID" value="KAL1511160.1"/>
    <property type="molecule type" value="Genomic_DNA"/>
</dbReference>
<feature type="region of interest" description="Disordered" evidence="4">
    <location>
        <begin position="90"/>
        <end position="135"/>
    </location>
</feature>
<keyword evidence="1" id="KW-0677">Repeat</keyword>
<evidence type="ECO:0000256" key="1">
    <source>
        <dbReference type="ARBA" id="ARBA00022737"/>
    </source>
</evidence>
<dbReference type="PANTHER" id="PTHR24173">
    <property type="entry name" value="ANKYRIN REPEAT CONTAINING"/>
    <property type="match status" value="1"/>
</dbReference>
<name>A0AB34J3K1_PRYPA</name>
<evidence type="ECO:0000256" key="4">
    <source>
        <dbReference type="SAM" id="MobiDB-lite"/>
    </source>
</evidence>
<dbReference type="Proteomes" id="UP001515480">
    <property type="component" value="Unassembled WGS sequence"/>
</dbReference>
<dbReference type="PANTHER" id="PTHR24173:SF74">
    <property type="entry name" value="ANKYRIN REPEAT DOMAIN-CONTAINING PROTEIN 16"/>
    <property type="match status" value="1"/>
</dbReference>
<dbReference type="Pfam" id="PF00023">
    <property type="entry name" value="Ank"/>
    <property type="match status" value="1"/>
</dbReference>
<keyword evidence="2 3" id="KW-0040">ANK repeat</keyword>
<evidence type="ECO:0000256" key="3">
    <source>
        <dbReference type="PROSITE-ProRule" id="PRU00023"/>
    </source>
</evidence>
<proteinExistence type="predicted"/>
<dbReference type="Gene3D" id="1.25.40.20">
    <property type="entry name" value="Ankyrin repeat-containing domain"/>
    <property type="match status" value="3"/>
</dbReference>
<dbReference type="SMART" id="SM00248">
    <property type="entry name" value="ANK"/>
    <property type="match status" value="4"/>
</dbReference>
<accession>A0AB34J3K1</accession>
<sequence length="305" mass="31892">MEAALLAAARDGNDAEVERLLANNADINATDEDGDTPLHLAAYHGHAEPVEMLLNKGAEPNAKDPVRVAPRRTERRVAAVAARAACARSARRHAAAGDPPPSRLIHSGGSRGAGGEEGEGRTWGERGAGARGRRDGVTPLHWAAYNGNAGSVEMLLNKGAEPNAKNKVRVAPLRTERRVAAVAARAACARSARRHAAAGDPPPSRLIHSGGSRGAGGEEGEGRTWGERGAGARGRRDGKMPLHWAAEKGHAGPVEMLLNKGAEPNAKDPAAKTPLDYATEQGRFEVVSLLQVPVDDLDSSQVGEL</sequence>
<dbReference type="PROSITE" id="PS50297">
    <property type="entry name" value="ANK_REP_REGION"/>
    <property type="match status" value="3"/>
</dbReference>
<feature type="region of interest" description="Disordered" evidence="4">
    <location>
        <begin position="193"/>
        <end position="239"/>
    </location>
</feature>
<evidence type="ECO:0000313" key="5">
    <source>
        <dbReference type="EMBL" id="KAL1511160.1"/>
    </source>
</evidence>
<feature type="repeat" description="ANK" evidence="3">
    <location>
        <begin position="1"/>
        <end position="32"/>
    </location>
</feature>
<dbReference type="PROSITE" id="PS50088">
    <property type="entry name" value="ANK_REPEAT"/>
    <property type="match status" value="4"/>
</dbReference>
<dbReference type="PRINTS" id="PR01415">
    <property type="entry name" value="ANKYRIN"/>
</dbReference>
<comment type="caution">
    <text evidence="5">The sequence shown here is derived from an EMBL/GenBank/DDBJ whole genome shotgun (WGS) entry which is preliminary data.</text>
</comment>
<evidence type="ECO:0000313" key="6">
    <source>
        <dbReference type="Proteomes" id="UP001515480"/>
    </source>
</evidence>
<dbReference type="InterPro" id="IPR002110">
    <property type="entry name" value="Ankyrin_rpt"/>
</dbReference>
<keyword evidence="6" id="KW-1185">Reference proteome</keyword>
<dbReference type="Pfam" id="PF12796">
    <property type="entry name" value="Ank_2"/>
    <property type="match status" value="2"/>
</dbReference>
<reference evidence="5 6" key="1">
    <citation type="journal article" date="2024" name="Science">
        <title>Giant polyketide synthase enzymes in the biosynthesis of giant marine polyether toxins.</title>
        <authorList>
            <person name="Fallon T.R."/>
            <person name="Shende V.V."/>
            <person name="Wierzbicki I.H."/>
            <person name="Pendleton A.L."/>
            <person name="Watervoot N.F."/>
            <person name="Auber R.P."/>
            <person name="Gonzalez D.J."/>
            <person name="Wisecaver J.H."/>
            <person name="Moore B.S."/>
        </authorList>
    </citation>
    <scope>NUCLEOTIDE SEQUENCE [LARGE SCALE GENOMIC DNA]</scope>
    <source>
        <strain evidence="5 6">12B1</strain>
    </source>
</reference>
<gene>
    <name evidence="5" type="ORF">AB1Y20_005976</name>
</gene>
<organism evidence="5 6">
    <name type="scientific">Prymnesium parvum</name>
    <name type="common">Toxic golden alga</name>
    <dbReference type="NCBI Taxonomy" id="97485"/>
    <lineage>
        <taxon>Eukaryota</taxon>
        <taxon>Haptista</taxon>
        <taxon>Haptophyta</taxon>
        <taxon>Prymnesiophyceae</taxon>
        <taxon>Prymnesiales</taxon>
        <taxon>Prymnesiaceae</taxon>
        <taxon>Prymnesium</taxon>
    </lineage>
</organism>
<dbReference type="SUPFAM" id="SSF48403">
    <property type="entry name" value="Ankyrin repeat"/>
    <property type="match status" value="2"/>
</dbReference>